<dbReference type="AlphaFoldDB" id="A0A7Y9I6M0"/>
<feature type="domain" description="N-acetyltransferase" evidence="1">
    <location>
        <begin position="149"/>
        <end position="294"/>
    </location>
</feature>
<dbReference type="InterPro" id="IPR013653">
    <property type="entry name" value="GCN5-like_dom"/>
</dbReference>
<dbReference type="Pfam" id="PF08445">
    <property type="entry name" value="FR47"/>
    <property type="match status" value="1"/>
</dbReference>
<proteinExistence type="predicted"/>
<dbReference type="EMBL" id="JACCBU010000001">
    <property type="protein sequence ID" value="NYE71005.1"/>
    <property type="molecule type" value="Genomic_DNA"/>
</dbReference>
<evidence type="ECO:0000313" key="3">
    <source>
        <dbReference type="Proteomes" id="UP000569914"/>
    </source>
</evidence>
<dbReference type="InterPro" id="IPR016181">
    <property type="entry name" value="Acyl_CoA_acyltransferase"/>
</dbReference>
<organism evidence="2 3">
    <name type="scientific">Microlunatus parietis</name>
    <dbReference type="NCBI Taxonomy" id="682979"/>
    <lineage>
        <taxon>Bacteria</taxon>
        <taxon>Bacillati</taxon>
        <taxon>Actinomycetota</taxon>
        <taxon>Actinomycetes</taxon>
        <taxon>Propionibacteriales</taxon>
        <taxon>Propionibacteriaceae</taxon>
        <taxon>Microlunatus</taxon>
    </lineage>
</organism>
<dbReference type="RefSeq" id="WP_179750869.1">
    <property type="nucleotide sequence ID" value="NZ_JACCBU010000001.1"/>
</dbReference>
<dbReference type="PROSITE" id="PS51186">
    <property type="entry name" value="GNAT"/>
    <property type="match status" value="1"/>
</dbReference>
<dbReference type="InterPro" id="IPR000182">
    <property type="entry name" value="GNAT_dom"/>
</dbReference>
<dbReference type="Gene3D" id="3.40.630.30">
    <property type="match status" value="1"/>
</dbReference>
<gene>
    <name evidence="2" type="ORF">BKA15_002334</name>
</gene>
<protein>
    <submittedName>
        <fullName evidence="2">RimJ/RimL family protein N-acetyltransferase</fullName>
    </submittedName>
</protein>
<reference evidence="2 3" key="1">
    <citation type="submission" date="2020-07" db="EMBL/GenBank/DDBJ databases">
        <title>Sequencing the genomes of 1000 actinobacteria strains.</title>
        <authorList>
            <person name="Klenk H.-P."/>
        </authorList>
    </citation>
    <scope>NUCLEOTIDE SEQUENCE [LARGE SCALE GENOMIC DNA]</scope>
    <source>
        <strain evidence="2 3">DSM 22083</strain>
    </source>
</reference>
<keyword evidence="3" id="KW-1185">Reference proteome</keyword>
<dbReference type="SUPFAM" id="SSF55729">
    <property type="entry name" value="Acyl-CoA N-acyltransferases (Nat)"/>
    <property type="match status" value="1"/>
</dbReference>
<evidence type="ECO:0000313" key="2">
    <source>
        <dbReference type="EMBL" id="NYE71005.1"/>
    </source>
</evidence>
<accession>A0A7Y9I6M0</accession>
<evidence type="ECO:0000259" key="1">
    <source>
        <dbReference type="PROSITE" id="PS51186"/>
    </source>
</evidence>
<name>A0A7Y9I6M0_9ACTN</name>
<sequence length="294" mass="31945">MEVQFFTDPAEFLAVAQTVLAKDPVTGSVVATISERTVRERADGAPDPDWPRWWATISDGGTVISAAMRTMANPPHPMFVLPMPDPAARLLATTLLDRGEHPGGCNGALPAARVIADETVRREGGTVEVAMHSRLFECREVTRPKAPAGTLRPAEPADDDLVVDWCEAFNRDAAEQGGREPEFSTRDREVVRQQILAGRRFWLFIDADGEPAHLTGVNPPAFGVCRIGPVYTPKQHRGRGIASHVVAELTARGLADGTRMCLFTDQANPISNKIYEAIGYRAVVDMANLTIQPG</sequence>
<dbReference type="Proteomes" id="UP000569914">
    <property type="component" value="Unassembled WGS sequence"/>
</dbReference>
<comment type="caution">
    <text evidence="2">The sequence shown here is derived from an EMBL/GenBank/DDBJ whole genome shotgun (WGS) entry which is preliminary data.</text>
</comment>
<dbReference type="GO" id="GO:0016747">
    <property type="term" value="F:acyltransferase activity, transferring groups other than amino-acyl groups"/>
    <property type="evidence" value="ECO:0007669"/>
    <property type="project" value="InterPro"/>
</dbReference>
<keyword evidence="2" id="KW-0808">Transferase</keyword>